<organism evidence="2 3">
    <name type="scientific">Rotaria magnacalcarata</name>
    <dbReference type="NCBI Taxonomy" id="392030"/>
    <lineage>
        <taxon>Eukaryota</taxon>
        <taxon>Metazoa</taxon>
        <taxon>Spiralia</taxon>
        <taxon>Gnathifera</taxon>
        <taxon>Rotifera</taxon>
        <taxon>Eurotatoria</taxon>
        <taxon>Bdelloidea</taxon>
        <taxon>Philodinida</taxon>
        <taxon>Philodinidae</taxon>
        <taxon>Rotaria</taxon>
    </lineage>
</organism>
<dbReference type="Proteomes" id="UP000681967">
    <property type="component" value="Unassembled WGS sequence"/>
</dbReference>
<dbReference type="EMBL" id="CAJOBH010006918">
    <property type="protein sequence ID" value="CAF4069906.1"/>
    <property type="molecule type" value="Genomic_DNA"/>
</dbReference>
<dbReference type="AlphaFoldDB" id="A0A8S2PT49"/>
<keyword evidence="1" id="KW-0812">Transmembrane</keyword>
<protein>
    <submittedName>
        <fullName evidence="2">Uncharacterized protein</fullName>
    </submittedName>
</protein>
<proteinExistence type="predicted"/>
<sequence length="250" mass="28972">MNRYQRLYVYMLIGFVIWFLIFISQILYFSTFSTPDYCWFSSCKKKFPLSKISKQRHRIINSYEKSILARIHHQPLLQRYESSHVNFVRLTKPRTSPKKYLIYTCNQPCGGWGDRTRKIVGAYLLSQQLLCYSRLSLAQDPTCVFISSISCYKCLSINGSNPSCEDLFQGDVANKPSFLQAPCLTHLRGRAGLFPATHCIKLVAYTKAPKPIQYMYRTCGRDEANDNGIAHSSHCGFVKLDWLEKNEQFR</sequence>
<comment type="caution">
    <text evidence="2">The sequence shown here is derived from an EMBL/GenBank/DDBJ whole genome shotgun (WGS) entry which is preliminary data.</text>
</comment>
<reference evidence="2" key="1">
    <citation type="submission" date="2021-02" db="EMBL/GenBank/DDBJ databases">
        <authorList>
            <person name="Nowell W R."/>
        </authorList>
    </citation>
    <scope>NUCLEOTIDE SEQUENCE</scope>
</reference>
<evidence type="ECO:0000313" key="3">
    <source>
        <dbReference type="Proteomes" id="UP000681967"/>
    </source>
</evidence>
<feature type="non-terminal residue" evidence="2">
    <location>
        <position position="1"/>
    </location>
</feature>
<feature type="transmembrane region" description="Helical" evidence="1">
    <location>
        <begin position="7"/>
        <end position="28"/>
    </location>
</feature>
<dbReference type="PANTHER" id="PTHR38332">
    <property type="entry name" value="PROTEIN CBG11604"/>
    <property type="match status" value="1"/>
</dbReference>
<dbReference type="PANTHER" id="PTHR38332:SF1">
    <property type="entry name" value="RE49668P"/>
    <property type="match status" value="1"/>
</dbReference>
<keyword evidence="1" id="KW-1133">Transmembrane helix</keyword>
<evidence type="ECO:0000256" key="1">
    <source>
        <dbReference type="SAM" id="Phobius"/>
    </source>
</evidence>
<name>A0A8S2PT49_9BILA</name>
<gene>
    <name evidence="2" type="ORF">BYL167_LOCUS17454</name>
</gene>
<accession>A0A8S2PT49</accession>
<evidence type="ECO:0000313" key="2">
    <source>
        <dbReference type="EMBL" id="CAF4069906.1"/>
    </source>
</evidence>
<keyword evidence="1" id="KW-0472">Membrane</keyword>